<evidence type="ECO:0000256" key="2">
    <source>
        <dbReference type="ARBA" id="ARBA00022748"/>
    </source>
</evidence>
<keyword evidence="5" id="KW-0732">Signal</keyword>
<accession>A0A110B6A8</accession>
<dbReference type="InterPro" id="IPR036249">
    <property type="entry name" value="Thioredoxin-like_sf"/>
</dbReference>
<reference evidence="7 8" key="1">
    <citation type="submission" date="2015-12" db="EMBL/GenBank/DDBJ databases">
        <title>Genome sequence of Mucilaginibacter gotjawali.</title>
        <authorList>
            <person name="Lee J.S."/>
            <person name="Lee K.C."/>
            <person name="Kim K.K."/>
            <person name="Lee B.W."/>
        </authorList>
    </citation>
    <scope>NUCLEOTIDE SEQUENCE [LARGE SCALE GENOMIC DNA]</scope>
    <source>
        <strain evidence="7 8">SA3-7</strain>
    </source>
</reference>
<dbReference type="InterPro" id="IPR012336">
    <property type="entry name" value="Thioredoxin-like_fold"/>
</dbReference>
<feature type="chain" id="PRO_5007142911" evidence="5">
    <location>
        <begin position="29"/>
        <end position="508"/>
    </location>
</feature>
<dbReference type="SUPFAM" id="SSF52833">
    <property type="entry name" value="Thioredoxin-like"/>
    <property type="match status" value="1"/>
</dbReference>
<evidence type="ECO:0000256" key="3">
    <source>
        <dbReference type="ARBA" id="ARBA00023157"/>
    </source>
</evidence>
<protein>
    <submittedName>
        <fullName evidence="7">Thiol-disulfide oxidoreductase ResA</fullName>
    </submittedName>
</protein>
<keyword evidence="3" id="KW-1015">Disulfide bond</keyword>
<dbReference type="InterPro" id="IPR050553">
    <property type="entry name" value="Thioredoxin_ResA/DsbE_sf"/>
</dbReference>
<feature type="domain" description="Thioredoxin" evidence="6">
    <location>
        <begin position="362"/>
        <end position="508"/>
    </location>
</feature>
<comment type="subcellular location">
    <subcellularLocation>
        <location evidence="1">Cell envelope</location>
    </subcellularLocation>
</comment>
<evidence type="ECO:0000256" key="5">
    <source>
        <dbReference type="SAM" id="SignalP"/>
    </source>
</evidence>
<dbReference type="CDD" id="cd02966">
    <property type="entry name" value="TlpA_like_family"/>
    <property type="match status" value="1"/>
</dbReference>
<dbReference type="Pfam" id="PF13905">
    <property type="entry name" value="Thioredoxin_8"/>
    <property type="match status" value="1"/>
</dbReference>
<keyword evidence="4" id="KW-0676">Redox-active center</keyword>
<dbReference type="KEGG" id="mgot:MgSA37_03794"/>
<evidence type="ECO:0000256" key="1">
    <source>
        <dbReference type="ARBA" id="ARBA00004196"/>
    </source>
</evidence>
<proteinExistence type="predicted"/>
<dbReference type="PROSITE" id="PS51352">
    <property type="entry name" value="THIOREDOXIN_2"/>
    <property type="match status" value="1"/>
</dbReference>
<keyword evidence="2" id="KW-0201">Cytochrome c-type biogenesis</keyword>
<evidence type="ECO:0000313" key="8">
    <source>
        <dbReference type="Proteomes" id="UP000218263"/>
    </source>
</evidence>
<organism evidence="7 8">
    <name type="scientific">Mucilaginibacter gotjawali</name>
    <dbReference type="NCBI Taxonomy" id="1550579"/>
    <lineage>
        <taxon>Bacteria</taxon>
        <taxon>Pseudomonadati</taxon>
        <taxon>Bacteroidota</taxon>
        <taxon>Sphingobacteriia</taxon>
        <taxon>Sphingobacteriales</taxon>
        <taxon>Sphingobacteriaceae</taxon>
        <taxon>Mucilaginibacter</taxon>
    </lineage>
</organism>
<feature type="signal peptide" evidence="5">
    <location>
        <begin position="1"/>
        <end position="28"/>
    </location>
</feature>
<dbReference type="PANTHER" id="PTHR42852">
    <property type="entry name" value="THIOL:DISULFIDE INTERCHANGE PROTEIN DSBE"/>
    <property type="match status" value="1"/>
</dbReference>
<gene>
    <name evidence="7" type="primary">resA_8</name>
    <name evidence="7" type="ORF">MgSA37_03794</name>
</gene>
<dbReference type="EMBL" id="AP017313">
    <property type="protein sequence ID" value="BAU55603.1"/>
    <property type="molecule type" value="Genomic_DNA"/>
</dbReference>
<evidence type="ECO:0000256" key="4">
    <source>
        <dbReference type="ARBA" id="ARBA00023284"/>
    </source>
</evidence>
<sequence length="508" mass="57739">MKSIHLHKNMLLVFIITLMIAGTSVALAQTTEKKLFAVVDIVVEDTAMLHDGSIHINMSKNGINSNFASDRDTFGQEIVTAKTRLVIPLTGTVTYGRIDYLNRQQAAQLPLNQNNDLFVFQPGDSVVLHLSNHEKGAFFTGKSADKYNCIYRISNSDEINSVDKYNAYMKLKDFEGAYSYRKFQQDSIYAIQLHILETFKAKLNTDVYNLIKLDCLGNYNQHLADIYLSPFLLQRSEEYQTAGNLFSKHFGNYKEGHFNDTALLVKSYKYSDFLAEKEKVFAIIQNSLNGISYYSKLKFADINKAIDQHYVNGILKDKIKLLAFYNIDRRRQGDFASYINEAIDKAKDDPYKTALIQFRDANTIGADAFPFELPGQNGKLYKLSDFSGKVVVMDFWFTGCHGCVVMAESLKPIVSYYKSNPNIVFVSISIDGNKELWLKSLHEEKYCNTDEINLLAGMDRESSIYKHYNIQECPTLIVISKTGKIISAAPPDPRIDEEAFKALIDKYL</sequence>
<dbReference type="GO" id="GO:0030313">
    <property type="term" value="C:cell envelope"/>
    <property type="evidence" value="ECO:0007669"/>
    <property type="project" value="UniProtKB-SubCell"/>
</dbReference>
<name>A0A110B6A8_9SPHI</name>
<dbReference type="RefSeq" id="WP_096353986.1">
    <property type="nucleotide sequence ID" value="NZ_JACHWX010000019.1"/>
</dbReference>
<dbReference type="Gene3D" id="3.40.30.10">
    <property type="entry name" value="Glutaredoxin"/>
    <property type="match status" value="1"/>
</dbReference>
<evidence type="ECO:0000313" key="7">
    <source>
        <dbReference type="EMBL" id="BAU55603.1"/>
    </source>
</evidence>
<dbReference type="InterPro" id="IPR013766">
    <property type="entry name" value="Thioredoxin_domain"/>
</dbReference>
<dbReference type="GO" id="GO:0017004">
    <property type="term" value="P:cytochrome complex assembly"/>
    <property type="evidence" value="ECO:0007669"/>
    <property type="project" value="UniProtKB-KW"/>
</dbReference>
<keyword evidence="8" id="KW-1185">Reference proteome</keyword>
<evidence type="ECO:0000259" key="6">
    <source>
        <dbReference type="PROSITE" id="PS51352"/>
    </source>
</evidence>
<dbReference type="AlphaFoldDB" id="A0A110B6A8"/>
<dbReference type="PANTHER" id="PTHR42852:SF6">
    <property type="entry name" value="THIOL:DISULFIDE INTERCHANGE PROTEIN DSBE"/>
    <property type="match status" value="1"/>
</dbReference>
<dbReference type="Proteomes" id="UP000218263">
    <property type="component" value="Chromosome"/>
</dbReference>